<accession>A0AAW6U3A9</accession>
<dbReference type="RefSeq" id="WP_349246454.1">
    <property type="nucleotide sequence ID" value="NZ_JASCXX010000027.1"/>
</dbReference>
<dbReference type="AlphaFoldDB" id="A0AAW6U3A9"/>
<keyword evidence="2" id="KW-1185">Reference proteome</keyword>
<protein>
    <submittedName>
        <fullName evidence="1">Uncharacterized protein</fullName>
    </submittedName>
</protein>
<gene>
    <name evidence="1" type="ORF">QJ522_18445</name>
</gene>
<evidence type="ECO:0000313" key="2">
    <source>
        <dbReference type="Proteomes" id="UP001431776"/>
    </source>
</evidence>
<name>A0AAW6U3A9_9BACT</name>
<organism evidence="1 2">
    <name type="scientific">Anaerobaca lacustris</name>
    <dbReference type="NCBI Taxonomy" id="3044600"/>
    <lineage>
        <taxon>Bacteria</taxon>
        <taxon>Pseudomonadati</taxon>
        <taxon>Planctomycetota</taxon>
        <taxon>Phycisphaerae</taxon>
        <taxon>Sedimentisphaerales</taxon>
        <taxon>Anaerobacaceae</taxon>
        <taxon>Anaerobaca</taxon>
    </lineage>
</organism>
<dbReference type="EMBL" id="JASCXX010000027">
    <property type="protein sequence ID" value="MDI6451047.1"/>
    <property type="molecule type" value="Genomic_DNA"/>
</dbReference>
<sequence>MKTTGRAVASTHIMLQSDDGKEYNLHLGPADAVSALAERLAPGVRIEVVAFRTARMSENHYVVTTLTHDGESVELRGAGLQPVWSQQRRGFAGNRRGTGLAAPPETARRWGAAGQQQYQPQRMWFRGGAGRGQGLGRANRPWCPYWRQQTL</sequence>
<comment type="caution">
    <text evidence="1">The sequence shown here is derived from an EMBL/GenBank/DDBJ whole genome shotgun (WGS) entry which is preliminary data.</text>
</comment>
<evidence type="ECO:0000313" key="1">
    <source>
        <dbReference type="EMBL" id="MDI6451047.1"/>
    </source>
</evidence>
<reference evidence="1" key="1">
    <citation type="submission" date="2023-05" db="EMBL/GenBank/DDBJ databases">
        <title>Anaerotaeda fermentans gen. nov., sp. nov., a novel anaerobic planctomycete of the new family within the order Sedimentisphaerales isolated from Taman Peninsula, Russia.</title>
        <authorList>
            <person name="Khomyakova M.A."/>
            <person name="Merkel A.Y."/>
            <person name="Slobodkin A.I."/>
        </authorList>
    </citation>
    <scope>NUCLEOTIDE SEQUENCE</scope>
    <source>
        <strain evidence="1">M17dextr</strain>
    </source>
</reference>
<proteinExistence type="predicted"/>
<dbReference type="Proteomes" id="UP001431776">
    <property type="component" value="Unassembled WGS sequence"/>
</dbReference>